<protein>
    <submittedName>
        <fullName evidence="8">Cytochrome c oxidase assembly protein</fullName>
    </submittedName>
</protein>
<evidence type="ECO:0000256" key="6">
    <source>
        <dbReference type="SAM" id="MobiDB-lite"/>
    </source>
</evidence>
<organism evidence="8 9">
    <name type="scientific">Arthrobacter mobilis</name>
    <dbReference type="NCBI Taxonomy" id="2724944"/>
    <lineage>
        <taxon>Bacteria</taxon>
        <taxon>Bacillati</taxon>
        <taxon>Actinomycetota</taxon>
        <taxon>Actinomycetes</taxon>
        <taxon>Micrococcales</taxon>
        <taxon>Micrococcaceae</taxon>
        <taxon>Arthrobacter</taxon>
    </lineage>
</organism>
<dbReference type="RefSeq" id="WP_168484504.1">
    <property type="nucleotide sequence ID" value="NZ_JAAZSQ010000001.1"/>
</dbReference>
<accession>A0A7X6H9W0</accession>
<feature type="transmembrane region" description="Helical" evidence="7">
    <location>
        <begin position="120"/>
        <end position="140"/>
    </location>
</feature>
<feature type="transmembrane region" description="Helical" evidence="7">
    <location>
        <begin position="44"/>
        <end position="64"/>
    </location>
</feature>
<feature type="transmembrane region" description="Helical" evidence="7">
    <location>
        <begin position="12"/>
        <end position="32"/>
    </location>
</feature>
<evidence type="ECO:0000256" key="2">
    <source>
        <dbReference type="ARBA" id="ARBA00022475"/>
    </source>
</evidence>
<gene>
    <name evidence="8" type="ORF">HGG74_01135</name>
</gene>
<proteinExistence type="predicted"/>
<evidence type="ECO:0000313" key="9">
    <source>
        <dbReference type="Proteomes" id="UP000544090"/>
    </source>
</evidence>
<feature type="transmembrane region" description="Helical" evidence="7">
    <location>
        <begin position="76"/>
        <end position="99"/>
    </location>
</feature>
<comment type="caution">
    <text evidence="8">The sequence shown here is derived from an EMBL/GenBank/DDBJ whole genome shotgun (WGS) entry which is preliminary data.</text>
</comment>
<dbReference type="InterPro" id="IPR019108">
    <property type="entry name" value="Caa3_assmbl_CtaG-rel"/>
</dbReference>
<keyword evidence="9" id="KW-1185">Reference proteome</keyword>
<sequence>MHQHGGGFGLDALFALPLMLAIGCYVGAALRVRRTGQGWPMSRILLWAGGTAAAAAGFVGPLAARAYTDFTAHLLSHLLVGMLAPLLLVPAAPVTLALRSLPPVPARRLAHLLKSTPVRILSHPVTAGVLNVAPLWVLYATPAGAPMLDNPLVHLAVQLHFLVAGYLFTASIIGIDPSPHRAGFATRTAVLLLAAAGHASLSKYIYAHPPMGVPSAQAEAGGVLMYYGGDLIDLALVTVFCAQWYRQARPRSPGQGRPAARGIPRQGAGPP</sequence>
<dbReference type="GO" id="GO:0005886">
    <property type="term" value="C:plasma membrane"/>
    <property type="evidence" value="ECO:0007669"/>
    <property type="project" value="UniProtKB-SubCell"/>
</dbReference>
<dbReference type="EMBL" id="JAAZSQ010000001">
    <property type="protein sequence ID" value="NKX53158.1"/>
    <property type="molecule type" value="Genomic_DNA"/>
</dbReference>
<reference evidence="8 9" key="1">
    <citation type="submission" date="2020-04" db="EMBL/GenBank/DDBJ databases">
        <title>Arthrobacter sp. nov.</title>
        <authorList>
            <person name="Liu S."/>
        </authorList>
    </citation>
    <scope>NUCLEOTIDE SEQUENCE [LARGE SCALE GENOMIC DNA]</scope>
    <source>
        <strain evidence="8 9">E918</strain>
    </source>
</reference>
<comment type="subcellular location">
    <subcellularLocation>
        <location evidence="1">Cell membrane</location>
        <topology evidence="1">Multi-pass membrane protein</topology>
    </subcellularLocation>
</comment>
<feature type="transmembrane region" description="Helical" evidence="7">
    <location>
        <begin position="187"/>
        <end position="206"/>
    </location>
</feature>
<evidence type="ECO:0000313" key="8">
    <source>
        <dbReference type="EMBL" id="NKX53158.1"/>
    </source>
</evidence>
<dbReference type="Proteomes" id="UP000544090">
    <property type="component" value="Unassembled WGS sequence"/>
</dbReference>
<keyword evidence="3 7" id="KW-0812">Transmembrane</keyword>
<keyword evidence="4 7" id="KW-1133">Transmembrane helix</keyword>
<evidence type="ECO:0000256" key="1">
    <source>
        <dbReference type="ARBA" id="ARBA00004651"/>
    </source>
</evidence>
<keyword evidence="5 7" id="KW-0472">Membrane</keyword>
<feature type="region of interest" description="Disordered" evidence="6">
    <location>
        <begin position="249"/>
        <end position="271"/>
    </location>
</feature>
<evidence type="ECO:0000256" key="3">
    <source>
        <dbReference type="ARBA" id="ARBA00022692"/>
    </source>
</evidence>
<feature type="transmembrane region" description="Helical" evidence="7">
    <location>
        <begin position="226"/>
        <end position="245"/>
    </location>
</feature>
<evidence type="ECO:0000256" key="4">
    <source>
        <dbReference type="ARBA" id="ARBA00022989"/>
    </source>
</evidence>
<keyword evidence="2" id="KW-1003">Cell membrane</keyword>
<evidence type="ECO:0000256" key="5">
    <source>
        <dbReference type="ARBA" id="ARBA00023136"/>
    </source>
</evidence>
<name>A0A7X6H9W0_9MICC</name>
<feature type="transmembrane region" description="Helical" evidence="7">
    <location>
        <begin position="152"/>
        <end position="175"/>
    </location>
</feature>
<evidence type="ECO:0000256" key="7">
    <source>
        <dbReference type="SAM" id="Phobius"/>
    </source>
</evidence>
<dbReference type="AlphaFoldDB" id="A0A7X6H9W0"/>
<dbReference type="Pfam" id="PF09678">
    <property type="entry name" value="Caa3_CtaG"/>
    <property type="match status" value="1"/>
</dbReference>